<evidence type="ECO:0000256" key="8">
    <source>
        <dbReference type="ARBA" id="ARBA00023002"/>
    </source>
</evidence>
<dbReference type="FunFam" id="3.40.50.720:FF:000317">
    <property type="entry name" value="Very-long-chain 3-oxoacyl-CoA reductase"/>
    <property type="match status" value="1"/>
</dbReference>
<dbReference type="Gene3D" id="3.40.50.720">
    <property type="entry name" value="NAD(P)-binding Rossmann-like Domain"/>
    <property type="match status" value="1"/>
</dbReference>
<accession>A0A9N8KIF6</accession>
<comment type="pathway">
    <text evidence="1">Lipid metabolism; fatty acid biosynthesis.</text>
</comment>
<evidence type="ECO:0000256" key="9">
    <source>
        <dbReference type="ARBA" id="ARBA00023098"/>
    </source>
</evidence>
<dbReference type="InterPro" id="IPR020904">
    <property type="entry name" value="Sc_DH/Rdtase_CS"/>
</dbReference>
<keyword evidence="14" id="KW-1185">Reference proteome</keyword>
<dbReference type="EMBL" id="CAINUL010000003">
    <property type="protein sequence ID" value="CAD0108955.1"/>
    <property type="molecule type" value="Genomic_DNA"/>
</dbReference>
<dbReference type="PIRSF" id="PIRSF000126">
    <property type="entry name" value="11-beta-HSD1"/>
    <property type="match status" value="1"/>
</dbReference>
<sequence>LSVHRQNHTSSISNMAVVIEDPWKESATALFAGIGLLYISLKIFSFWRLIASLFILPGTSFGRKGTWAVVTGASDGIGKEYALQLAAKGFNIVLVSRTQSKLDTLASEIQSKYTSVQTKTLAMDFSQNLDSDFSALKALVSNLDVSILINNVGLSHEMPVPFVQTPEKELKDIITINCMGTLRVTQVVAPGMVQRRRGLILTMASFGGVLPTPLLATYSGSKAFLQQWSSALGSEMKPHGVHVQLVQSYLVTSAMSKIKRASATIPNPKQFVRAALGKIGRSGGAQGIAYTSTPYWSHGIMHWALGTFTGTMNSIVLDQNKGMHESIRKRALRKLERDGKKGQ</sequence>
<dbReference type="GO" id="GO:0005783">
    <property type="term" value="C:endoplasmic reticulum"/>
    <property type="evidence" value="ECO:0007669"/>
    <property type="project" value="InterPro"/>
</dbReference>
<protein>
    <recommendedName>
        <fullName evidence="15">Very-long-chain 3-oxoacyl-CoA reductase</fullName>
    </recommendedName>
</protein>
<dbReference type="Proteomes" id="UP000745764">
    <property type="component" value="Unassembled WGS sequence"/>
</dbReference>
<dbReference type="GO" id="GO:0045703">
    <property type="term" value="F:ketoreductase activity"/>
    <property type="evidence" value="ECO:0007669"/>
    <property type="project" value="InterPro"/>
</dbReference>
<keyword evidence="2" id="KW-0444">Lipid biosynthesis</keyword>
<keyword evidence="4" id="KW-0256">Endoplasmic reticulum</keyword>
<evidence type="ECO:0000256" key="1">
    <source>
        <dbReference type="ARBA" id="ARBA00005194"/>
    </source>
</evidence>
<keyword evidence="8" id="KW-0560">Oxidoreductase</keyword>
<dbReference type="SUPFAM" id="SSF51735">
    <property type="entry name" value="NAD(P)-binding Rossmann-fold domains"/>
    <property type="match status" value="1"/>
</dbReference>
<dbReference type="PANTHER" id="PTHR43086">
    <property type="entry name" value="VERY-LONG-CHAIN 3-OXOOACYL-COA REDUCTASE"/>
    <property type="match status" value="1"/>
</dbReference>
<dbReference type="GO" id="GO:0030148">
    <property type="term" value="P:sphingolipid biosynthetic process"/>
    <property type="evidence" value="ECO:0007669"/>
    <property type="project" value="UniProtKB-ARBA"/>
</dbReference>
<dbReference type="InterPro" id="IPR036291">
    <property type="entry name" value="NAD(P)-bd_dom_sf"/>
</dbReference>
<evidence type="ECO:0000256" key="10">
    <source>
        <dbReference type="ARBA" id="ARBA00023136"/>
    </source>
</evidence>
<evidence type="ECO:0000313" key="13">
    <source>
        <dbReference type="EMBL" id="CAD0108955.1"/>
    </source>
</evidence>
<keyword evidence="10 12" id="KW-0472">Membrane</keyword>
<dbReference type="PROSITE" id="PS00061">
    <property type="entry name" value="ADH_SHORT"/>
    <property type="match status" value="1"/>
</dbReference>
<organism evidence="13 14">
    <name type="scientific">Aureobasidium uvarum</name>
    <dbReference type="NCBI Taxonomy" id="2773716"/>
    <lineage>
        <taxon>Eukaryota</taxon>
        <taxon>Fungi</taxon>
        <taxon>Dikarya</taxon>
        <taxon>Ascomycota</taxon>
        <taxon>Pezizomycotina</taxon>
        <taxon>Dothideomycetes</taxon>
        <taxon>Dothideomycetidae</taxon>
        <taxon>Dothideales</taxon>
        <taxon>Saccotheciaceae</taxon>
        <taxon>Aureobasidium</taxon>
    </lineage>
</organism>
<keyword evidence="11" id="KW-0275">Fatty acid biosynthesis</keyword>
<dbReference type="InterPro" id="IPR002347">
    <property type="entry name" value="SDR_fam"/>
</dbReference>
<feature type="transmembrane region" description="Helical" evidence="12">
    <location>
        <begin position="30"/>
        <end position="56"/>
    </location>
</feature>
<keyword evidence="6" id="KW-0521">NADP</keyword>
<dbReference type="GO" id="GO:0016020">
    <property type="term" value="C:membrane"/>
    <property type="evidence" value="ECO:0007669"/>
    <property type="project" value="GOC"/>
</dbReference>
<gene>
    <name evidence="13" type="ORF">AWRI4620_LOCUS3210</name>
</gene>
<evidence type="ECO:0000256" key="7">
    <source>
        <dbReference type="ARBA" id="ARBA00022989"/>
    </source>
</evidence>
<feature type="non-terminal residue" evidence="13">
    <location>
        <position position="343"/>
    </location>
</feature>
<dbReference type="HAMAP" id="MF_03107">
    <property type="entry name" value="3_ketoreductase"/>
    <property type="match status" value="1"/>
</dbReference>
<dbReference type="Pfam" id="PF00106">
    <property type="entry name" value="adh_short"/>
    <property type="match status" value="1"/>
</dbReference>
<dbReference type="InterPro" id="IPR027533">
    <property type="entry name" value="3_ketoreductase_fungal"/>
</dbReference>
<dbReference type="OrthoDB" id="5545019at2759"/>
<dbReference type="PANTHER" id="PTHR43086:SF2">
    <property type="entry name" value="HYDROXYSTEROID DEHYDROGENASE-LIKE PROTEIN 1"/>
    <property type="match status" value="1"/>
</dbReference>
<evidence type="ECO:0000256" key="6">
    <source>
        <dbReference type="ARBA" id="ARBA00022857"/>
    </source>
</evidence>
<evidence type="ECO:0000256" key="5">
    <source>
        <dbReference type="ARBA" id="ARBA00022832"/>
    </source>
</evidence>
<keyword evidence="7 12" id="KW-1133">Transmembrane helix</keyword>
<proteinExistence type="inferred from homology"/>
<dbReference type="CDD" id="cd05356">
    <property type="entry name" value="17beta-HSD1_like_SDR_c"/>
    <property type="match status" value="1"/>
</dbReference>
<dbReference type="AlphaFoldDB" id="A0A9N8KIF6"/>
<name>A0A9N8KIF6_9PEZI</name>
<comment type="caution">
    <text evidence="13">The sequence shown here is derived from an EMBL/GenBank/DDBJ whole genome shotgun (WGS) entry which is preliminary data.</text>
</comment>
<dbReference type="GO" id="GO:0030497">
    <property type="term" value="P:fatty acid elongation"/>
    <property type="evidence" value="ECO:0007669"/>
    <property type="project" value="InterPro"/>
</dbReference>
<evidence type="ECO:0000256" key="11">
    <source>
        <dbReference type="ARBA" id="ARBA00023160"/>
    </source>
</evidence>
<evidence type="ECO:0000256" key="4">
    <source>
        <dbReference type="ARBA" id="ARBA00022824"/>
    </source>
</evidence>
<evidence type="ECO:0000256" key="3">
    <source>
        <dbReference type="ARBA" id="ARBA00022692"/>
    </source>
</evidence>
<evidence type="ECO:0008006" key="15">
    <source>
        <dbReference type="Google" id="ProtNLM"/>
    </source>
</evidence>
<keyword evidence="3 12" id="KW-0812">Transmembrane</keyword>
<keyword evidence="5" id="KW-0276">Fatty acid metabolism</keyword>
<dbReference type="PRINTS" id="PR00081">
    <property type="entry name" value="GDHRDH"/>
</dbReference>
<keyword evidence="9" id="KW-0443">Lipid metabolism</keyword>
<evidence type="ECO:0000313" key="14">
    <source>
        <dbReference type="Proteomes" id="UP000745764"/>
    </source>
</evidence>
<reference evidence="13" key="1">
    <citation type="submission" date="2020-06" db="EMBL/GenBank/DDBJ databases">
        <authorList>
            <person name="Onetto C."/>
        </authorList>
    </citation>
    <scope>NUCLEOTIDE SEQUENCE</scope>
</reference>
<evidence type="ECO:0000256" key="12">
    <source>
        <dbReference type="SAM" id="Phobius"/>
    </source>
</evidence>
<evidence type="ECO:0000256" key="2">
    <source>
        <dbReference type="ARBA" id="ARBA00022516"/>
    </source>
</evidence>